<protein>
    <recommendedName>
        <fullName evidence="3 8">Pre-mRNA-splicing factor SYF2</fullName>
    </recommendedName>
</protein>
<dbReference type="GO" id="GO:0000398">
    <property type="term" value="P:mRNA splicing, via spliceosome"/>
    <property type="evidence" value="ECO:0007669"/>
    <property type="project" value="UniProtKB-UniRule"/>
</dbReference>
<dbReference type="KEGG" id="ndi:NDAI_0G00950"/>
<dbReference type="eggNOG" id="KOG2609">
    <property type="taxonomic scope" value="Eukaryota"/>
</dbReference>
<evidence type="ECO:0000256" key="3">
    <source>
        <dbReference type="ARBA" id="ARBA00014745"/>
    </source>
</evidence>
<dbReference type="InterPro" id="IPR013260">
    <property type="entry name" value="mRNA_splic_SYF2"/>
</dbReference>
<dbReference type="OrthoDB" id="199717at2759"/>
<proteinExistence type="inferred from homology"/>
<feature type="compositionally biased region" description="Basic and acidic residues" evidence="9">
    <location>
        <begin position="190"/>
        <end position="213"/>
    </location>
</feature>
<reference evidence="10 11" key="1">
    <citation type="journal article" date="2011" name="Proc. Natl. Acad. Sci. U.S.A.">
        <title>Evolutionary erosion of yeast sex chromosomes by mating-type switching accidents.</title>
        <authorList>
            <person name="Gordon J.L."/>
            <person name="Armisen D."/>
            <person name="Proux-Wera E."/>
            <person name="Oheigeartaigh S.S."/>
            <person name="Byrne K.P."/>
            <person name="Wolfe K.H."/>
        </authorList>
    </citation>
    <scope>NUCLEOTIDE SEQUENCE [LARGE SCALE GENOMIC DNA]</scope>
    <source>
        <strain evidence="11">ATCC 10597 / BCRC 20456 / CBS 421 / NBRC 0211 / NRRL Y-12639</strain>
    </source>
</reference>
<comment type="subunit">
    <text evidence="8">May be part of a spliceosome complex.</text>
</comment>
<dbReference type="GO" id="GO:0005829">
    <property type="term" value="C:cytosol"/>
    <property type="evidence" value="ECO:0007669"/>
    <property type="project" value="EnsemblFungi"/>
</dbReference>
<feature type="region of interest" description="Disordered" evidence="9">
    <location>
        <begin position="177"/>
        <end position="213"/>
    </location>
</feature>
<dbReference type="Proteomes" id="UP000000689">
    <property type="component" value="Chromosome 7"/>
</dbReference>
<sequence>MKQEELDVYEENLKALKRSVLDIITENRKRADQEVKEKSQSSKPKVYDIKAVEDDDNHHTDYDGLGDFSNEEEKRKFKLMNYTIREYEEWDKQQKDKQRKRVDGSDLTELATFTYEKELSKLNSKLENISHEQKHQIGVNTRNGKLNVKDEERLLNNLVNNLNETAKKRYMVRKKKLQSKASSDIAGNYFKDKNKQFNEKLERELKERDNGGD</sequence>
<gene>
    <name evidence="10" type="primary">NDAI0G00950</name>
    <name evidence="10" type="ordered locus">NDAI_0G00950</name>
</gene>
<keyword evidence="7 8" id="KW-0539">Nucleus</keyword>
<feature type="region of interest" description="Disordered" evidence="9">
    <location>
        <begin position="28"/>
        <end position="68"/>
    </location>
</feature>
<dbReference type="GO" id="GO:0071008">
    <property type="term" value="C:U2-type post-mRNA release spliceosomal complex"/>
    <property type="evidence" value="ECO:0007669"/>
    <property type="project" value="EnsemblFungi"/>
</dbReference>
<dbReference type="GO" id="GO:0071004">
    <property type="term" value="C:U2-type prespliceosome"/>
    <property type="evidence" value="ECO:0007669"/>
    <property type="project" value="EnsemblFungi"/>
</dbReference>
<keyword evidence="6 8" id="KW-0508">mRNA splicing</keyword>
<accession>G0WDL0</accession>
<evidence type="ECO:0000256" key="9">
    <source>
        <dbReference type="SAM" id="MobiDB-lite"/>
    </source>
</evidence>
<evidence type="ECO:0000256" key="4">
    <source>
        <dbReference type="ARBA" id="ARBA00022664"/>
    </source>
</evidence>
<dbReference type="OMA" id="KLMNYTL"/>
<evidence type="ECO:0000256" key="8">
    <source>
        <dbReference type="RuleBase" id="RU367148"/>
    </source>
</evidence>
<evidence type="ECO:0000256" key="5">
    <source>
        <dbReference type="ARBA" id="ARBA00022728"/>
    </source>
</evidence>
<dbReference type="HOGENOM" id="CLU_114239_0_0_1"/>
<dbReference type="EMBL" id="HE580273">
    <property type="protein sequence ID" value="CCD25871.2"/>
    <property type="molecule type" value="Genomic_DNA"/>
</dbReference>
<evidence type="ECO:0000256" key="2">
    <source>
        <dbReference type="ARBA" id="ARBA00010028"/>
    </source>
</evidence>
<keyword evidence="4 8" id="KW-0507">mRNA processing</keyword>
<feature type="compositionally biased region" description="Basic and acidic residues" evidence="9">
    <location>
        <begin position="28"/>
        <end position="62"/>
    </location>
</feature>
<name>G0WDL0_NAUDC</name>
<dbReference type="GO" id="GO:0000974">
    <property type="term" value="C:Prp19 complex"/>
    <property type="evidence" value="ECO:0007669"/>
    <property type="project" value="EnsemblFungi"/>
</dbReference>
<evidence type="ECO:0000313" key="11">
    <source>
        <dbReference type="Proteomes" id="UP000000689"/>
    </source>
</evidence>
<organism evidence="10 11">
    <name type="scientific">Naumovozyma dairenensis (strain ATCC 10597 / BCRC 20456 / CBS 421 / NBRC 0211 / NRRL Y-12639)</name>
    <name type="common">Saccharomyces dairenensis</name>
    <dbReference type="NCBI Taxonomy" id="1071378"/>
    <lineage>
        <taxon>Eukaryota</taxon>
        <taxon>Fungi</taxon>
        <taxon>Dikarya</taxon>
        <taxon>Ascomycota</taxon>
        <taxon>Saccharomycotina</taxon>
        <taxon>Saccharomycetes</taxon>
        <taxon>Saccharomycetales</taxon>
        <taxon>Saccharomycetaceae</taxon>
        <taxon>Naumovozyma</taxon>
    </lineage>
</organism>
<comment type="subcellular location">
    <subcellularLocation>
        <location evidence="1 8">Nucleus</location>
    </subcellularLocation>
</comment>
<dbReference type="GO" id="GO:0071007">
    <property type="term" value="C:U2-type catalytic step 2 spliceosome"/>
    <property type="evidence" value="ECO:0007669"/>
    <property type="project" value="EnsemblFungi"/>
</dbReference>
<dbReference type="GeneID" id="11497267"/>
<comment type="similarity">
    <text evidence="2 8">Belongs to the SYF2 family.</text>
</comment>
<dbReference type="AlphaFoldDB" id="G0WDL0"/>
<evidence type="ECO:0000256" key="1">
    <source>
        <dbReference type="ARBA" id="ARBA00004123"/>
    </source>
</evidence>
<keyword evidence="11" id="KW-1185">Reference proteome</keyword>
<keyword evidence="5 8" id="KW-0747">Spliceosome</keyword>
<dbReference type="GO" id="GO:0071006">
    <property type="term" value="C:U2-type catalytic step 1 spliceosome"/>
    <property type="evidence" value="ECO:0007669"/>
    <property type="project" value="EnsemblFungi"/>
</dbReference>
<evidence type="ECO:0000256" key="6">
    <source>
        <dbReference type="ARBA" id="ARBA00023187"/>
    </source>
</evidence>
<dbReference type="RefSeq" id="XP_003671114.2">
    <property type="nucleotide sequence ID" value="XM_003671066.2"/>
</dbReference>
<comment type="function">
    <text evidence="8">Involved in pre-mRNA splicing.</text>
</comment>
<dbReference type="Pfam" id="PF08231">
    <property type="entry name" value="SYF2"/>
    <property type="match status" value="1"/>
</dbReference>
<evidence type="ECO:0000313" key="10">
    <source>
        <dbReference type="EMBL" id="CCD25871.2"/>
    </source>
</evidence>
<evidence type="ECO:0000256" key="7">
    <source>
        <dbReference type="ARBA" id="ARBA00023242"/>
    </source>
</evidence>
<dbReference type="STRING" id="1071378.G0WDL0"/>